<gene>
    <name evidence="2" type="ORF">PsYK624_148390</name>
</gene>
<evidence type="ECO:0000313" key="2">
    <source>
        <dbReference type="EMBL" id="GJE98605.1"/>
    </source>
</evidence>
<proteinExistence type="predicted"/>
<dbReference type="InterPro" id="IPR001810">
    <property type="entry name" value="F-box_dom"/>
</dbReference>
<dbReference type="Proteomes" id="UP000703269">
    <property type="component" value="Unassembled WGS sequence"/>
</dbReference>
<name>A0A9P3LKR0_9APHY</name>
<evidence type="ECO:0000313" key="3">
    <source>
        <dbReference type="Proteomes" id="UP000703269"/>
    </source>
</evidence>
<evidence type="ECO:0000259" key="1">
    <source>
        <dbReference type="Pfam" id="PF12937"/>
    </source>
</evidence>
<dbReference type="AlphaFoldDB" id="A0A9P3LKR0"/>
<dbReference type="OrthoDB" id="3193283at2759"/>
<protein>
    <submittedName>
        <fullName evidence="2">F-box protein</fullName>
    </submittedName>
</protein>
<feature type="domain" description="F-box" evidence="1">
    <location>
        <begin position="7"/>
        <end position="75"/>
    </location>
</feature>
<comment type="caution">
    <text evidence="2">The sequence shown here is derived from an EMBL/GenBank/DDBJ whole genome shotgun (WGS) entry which is preliminary data.</text>
</comment>
<dbReference type="Pfam" id="PF12937">
    <property type="entry name" value="F-box-like"/>
    <property type="match status" value="1"/>
</dbReference>
<reference evidence="2 3" key="1">
    <citation type="submission" date="2021-08" db="EMBL/GenBank/DDBJ databases">
        <title>Draft Genome Sequence of Phanerochaete sordida strain YK-624.</title>
        <authorList>
            <person name="Mori T."/>
            <person name="Dohra H."/>
            <person name="Suzuki T."/>
            <person name="Kawagishi H."/>
            <person name="Hirai H."/>
        </authorList>
    </citation>
    <scope>NUCLEOTIDE SEQUENCE [LARGE SCALE GENOMIC DNA]</scope>
    <source>
        <strain evidence="2 3">YK-624</strain>
    </source>
</reference>
<accession>A0A9P3LKR0</accession>
<dbReference type="Gene3D" id="1.20.1280.50">
    <property type="match status" value="1"/>
</dbReference>
<organism evidence="2 3">
    <name type="scientific">Phanerochaete sordida</name>
    <dbReference type="NCBI Taxonomy" id="48140"/>
    <lineage>
        <taxon>Eukaryota</taxon>
        <taxon>Fungi</taxon>
        <taxon>Dikarya</taxon>
        <taxon>Basidiomycota</taxon>
        <taxon>Agaricomycotina</taxon>
        <taxon>Agaricomycetes</taxon>
        <taxon>Polyporales</taxon>
        <taxon>Phanerochaetaceae</taxon>
        <taxon>Phanerochaete</taxon>
    </lineage>
</organism>
<sequence length="541" mass="58427">MTSPATSLPPEICAEIFGELARDAHAAYVRSLRHQELREDPEDPRPYSWIRLTHVCRVWRGVALSTPALWANICIINADATQEFVTRSARQDLTVAFRRPVLSLTVPEAEINARMRTYGSILADHIQRVTSLIVPAGVRVFSPEIVAAAKQLHTLVMITPELDPPTTDIGGPPLAFPALEHFEYRTAFFRPLTYRKVLCPSLKTLVLRPDWTNLSDVDETSYDVHLPTAREVVRAVATMPRLERLDVQLGDAVLALTQTAALPHLHDLRATGATAAVAQLLAHLVPAPAVRLVLDCRRPAEDAAADVLPVTHAIARALADATAPPYAPCAAFSITDTRGHCVLHGWRRAPDLTQPFARAAADVAVTCPSTDAPAALAALAALLRPFTLGAVAHVRVGRAPWHLSGEPEGAVALCAHAGLQSLVLDSLTPPRALQLLETTAAPSVALVAINFKPADPAKQALWLHSWSRAIRPVTPDEPSSAVDLAEILATRAKEGRPLQHLRILRVQNIVAADVETLRKYVGELEWDGIEADGLNPAGGVA</sequence>
<dbReference type="EMBL" id="BPQB01000091">
    <property type="protein sequence ID" value="GJE98605.1"/>
    <property type="molecule type" value="Genomic_DNA"/>
</dbReference>
<keyword evidence="3" id="KW-1185">Reference proteome</keyword>